<sequence>MSILISDTSAWIKKIPSEQLQDADFVRIVNFFVFHSPCKGLSAMGVSLAEYGWSNPWKSPFYLNKQLRQAATNYELLFSAQNRTTKKNQSAVENKEAKKDMMEMALEKSGLKDHFPHSFEKEVICFRNNKNNQFISAFYHIRNALAHGRFCIQNVNGEDFFAFEDVGKNKVSARMILRKSTLLQWIELIEGGEKPYQRAQ</sequence>
<protein>
    <recommendedName>
        <fullName evidence="3">pEK499-p136 HEPN domain-containing protein</fullName>
    </recommendedName>
</protein>
<dbReference type="EMBL" id="DXHQ01000005">
    <property type="protein sequence ID" value="HIW07866.1"/>
    <property type="molecule type" value="Genomic_DNA"/>
</dbReference>
<dbReference type="AlphaFoldDB" id="A0A9D1Q813"/>
<dbReference type="Proteomes" id="UP000823933">
    <property type="component" value="Unassembled WGS sequence"/>
</dbReference>
<evidence type="ECO:0000313" key="1">
    <source>
        <dbReference type="EMBL" id="HIW07866.1"/>
    </source>
</evidence>
<evidence type="ECO:0000313" key="2">
    <source>
        <dbReference type="Proteomes" id="UP000823933"/>
    </source>
</evidence>
<gene>
    <name evidence="1" type="ORF">H9890_00475</name>
</gene>
<evidence type="ECO:0008006" key="3">
    <source>
        <dbReference type="Google" id="ProtNLM"/>
    </source>
</evidence>
<comment type="caution">
    <text evidence="1">The sequence shown here is derived from an EMBL/GenBank/DDBJ whole genome shotgun (WGS) entry which is preliminary data.</text>
</comment>
<accession>A0A9D1Q813</accession>
<proteinExistence type="predicted"/>
<organism evidence="1 2">
    <name type="scientific">Candidatus Faecalibacterium intestinigallinarum</name>
    <dbReference type="NCBI Taxonomy" id="2838581"/>
    <lineage>
        <taxon>Bacteria</taxon>
        <taxon>Bacillati</taxon>
        <taxon>Bacillota</taxon>
        <taxon>Clostridia</taxon>
        <taxon>Eubacteriales</taxon>
        <taxon>Oscillospiraceae</taxon>
        <taxon>Faecalibacterium</taxon>
    </lineage>
</organism>
<reference evidence="1" key="1">
    <citation type="journal article" date="2021" name="PeerJ">
        <title>Extensive microbial diversity within the chicken gut microbiome revealed by metagenomics and culture.</title>
        <authorList>
            <person name="Gilroy R."/>
            <person name="Ravi A."/>
            <person name="Getino M."/>
            <person name="Pursley I."/>
            <person name="Horton D.L."/>
            <person name="Alikhan N.F."/>
            <person name="Baker D."/>
            <person name="Gharbi K."/>
            <person name="Hall N."/>
            <person name="Watson M."/>
            <person name="Adriaenssens E.M."/>
            <person name="Foster-Nyarko E."/>
            <person name="Jarju S."/>
            <person name="Secka A."/>
            <person name="Antonio M."/>
            <person name="Oren A."/>
            <person name="Chaudhuri R.R."/>
            <person name="La Ragione R."/>
            <person name="Hildebrand F."/>
            <person name="Pallen M.J."/>
        </authorList>
    </citation>
    <scope>NUCLEOTIDE SEQUENCE</scope>
    <source>
        <strain evidence="1">ChiHcolR34-3080</strain>
    </source>
</reference>
<name>A0A9D1Q813_9FIRM</name>
<reference evidence="1" key="2">
    <citation type="submission" date="2021-04" db="EMBL/GenBank/DDBJ databases">
        <authorList>
            <person name="Gilroy R."/>
        </authorList>
    </citation>
    <scope>NUCLEOTIDE SEQUENCE</scope>
    <source>
        <strain evidence="1">ChiHcolR34-3080</strain>
    </source>
</reference>